<keyword evidence="3" id="KW-1185">Reference proteome</keyword>
<organism evidence="2 3">
    <name type="scientific">Craurococcus roseus</name>
    <dbReference type="NCBI Taxonomy" id="77585"/>
    <lineage>
        <taxon>Bacteria</taxon>
        <taxon>Pseudomonadati</taxon>
        <taxon>Pseudomonadota</taxon>
        <taxon>Alphaproteobacteria</taxon>
        <taxon>Acetobacterales</taxon>
        <taxon>Acetobacteraceae</taxon>
        <taxon>Craurococcus</taxon>
    </lineage>
</organism>
<sequence length="390" mass="42567">MKVAYLAENVGAVPQPWRINSDALMRQTGLNIGNLAFWYGARLLFDAELHLVGWHTKPNQVPADVSALVIPAANFINESADLSQLAELVRGLDRPVFLLGIGAQAESEDRPPQVKQGVIDFLKEVSARTPTICVRGEFTARVCEQLGITRTTVLGCPSILINPRHDLGRELARRISALSAGPLAIHASCVKHSLQSVERELVRLARLNPGSSYVVQRPVEFIKAALGEPLNDEENRYLAQCTKFMGFGADQEAFTNFLSTHLYAPDSVDGWLQYLRRFSASVNTRIHGTVMSVTAGLPGLCITHDTRTRELAQQLRVPHLDVRKYIESRYSLQELFAQSGFDGKAFDENRAQTAATYCGIIEALGLKPSGQLLALAAGPASIPQSAALAA</sequence>
<accession>A0ABP3PZL9</accession>
<dbReference type="Proteomes" id="UP001501588">
    <property type="component" value="Unassembled WGS sequence"/>
</dbReference>
<dbReference type="Pfam" id="PF04230">
    <property type="entry name" value="PS_pyruv_trans"/>
    <property type="match status" value="1"/>
</dbReference>
<comment type="caution">
    <text evidence="2">The sequence shown here is derived from an EMBL/GenBank/DDBJ whole genome shotgun (WGS) entry which is preliminary data.</text>
</comment>
<reference evidence="3" key="1">
    <citation type="journal article" date="2019" name="Int. J. Syst. Evol. Microbiol.">
        <title>The Global Catalogue of Microorganisms (GCM) 10K type strain sequencing project: providing services to taxonomists for standard genome sequencing and annotation.</title>
        <authorList>
            <consortium name="The Broad Institute Genomics Platform"/>
            <consortium name="The Broad Institute Genome Sequencing Center for Infectious Disease"/>
            <person name="Wu L."/>
            <person name="Ma J."/>
        </authorList>
    </citation>
    <scope>NUCLEOTIDE SEQUENCE [LARGE SCALE GENOMIC DNA]</scope>
    <source>
        <strain evidence="3">JCM 9933</strain>
    </source>
</reference>
<name>A0ABP3PZL9_9PROT</name>
<evidence type="ECO:0000259" key="1">
    <source>
        <dbReference type="Pfam" id="PF04230"/>
    </source>
</evidence>
<evidence type="ECO:0000313" key="3">
    <source>
        <dbReference type="Proteomes" id="UP001501588"/>
    </source>
</evidence>
<evidence type="ECO:0000313" key="2">
    <source>
        <dbReference type="EMBL" id="GAA0576298.1"/>
    </source>
</evidence>
<dbReference type="RefSeq" id="WP_343894448.1">
    <property type="nucleotide sequence ID" value="NZ_BAAAFZ010000012.1"/>
</dbReference>
<feature type="domain" description="Polysaccharide pyruvyl transferase" evidence="1">
    <location>
        <begin position="66"/>
        <end position="305"/>
    </location>
</feature>
<dbReference type="GO" id="GO:0016740">
    <property type="term" value="F:transferase activity"/>
    <property type="evidence" value="ECO:0007669"/>
    <property type="project" value="UniProtKB-KW"/>
</dbReference>
<proteinExistence type="predicted"/>
<dbReference type="EMBL" id="BAAAFZ010000012">
    <property type="protein sequence ID" value="GAA0576298.1"/>
    <property type="molecule type" value="Genomic_DNA"/>
</dbReference>
<dbReference type="InterPro" id="IPR007345">
    <property type="entry name" value="Polysacch_pyruvyl_Trfase"/>
</dbReference>
<keyword evidence="2" id="KW-0808">Transferase</keyword>
<gene>
    <name evidence="2" type="ORF">GCM10009416_13710</name>
</gene>
<protein>
    <submittedName>
        <fullName evidence="2">Polysaccharide pyruvyl transferase family protein</fullName>
    </submittedName>
</protein>